<dbReference type="AlphaFoldDB" id="A0A0C3C5I0"/>
<dbReference type="InParanoid" id="A0A0C3C5I0"/>
<dbReference type="GO" id="GO:0004497">
    <property type="term" value="F:monooxygenase activity"/>
    <property type="evidence" value="ECO:0007669"/>
    <property type="project" value="InterPro"/>
</dbReference>
<dbReference type="SUPFAM" id="SSF48264">
    <property type="entry name" value="Cytochrome P450"/>
    <property type="match status" value="1"/>
</dbReference>
<dbReference type="Gene3D" id="1.10.630.10">
    <property type="entry name" value="Cytochrome P450"/>
    <property type="match status" value="1"/>
</dbReference>
<keyword evidence="2" id="KW-1185">Reference proteome</keyword>
<gene>
    <name evidence="1" type="ORF">OIDMADRAFT_35173</name>
</gene>
<proteinExistence type="predicted"/>
<dbReference type="InterPro" id="IPR036396">
    <property type="entry name" value="Cyt_P450_sf"/>
</dbReference>
<evidence type="ECO:0000313" key="1">
    <source>
        <dbReference type="EMBL" id="KIM94123.1"/>
    </source>
</evidence>
<dbReference type="HOGENOM" id="CLU_1971187_0_0_1"/>
<evidence type="ECO:0000313" key="2">
    <source>
        <dbReference type="Proteomes" id="UP000054321"/>
    </source>
</evidence>
<reference evidence="2" key="2">
    <citation type="submission" date="2015-01" db="EMBL/GenBank/DDBJ databases">
        <title>Evolutionary Origins and Diversification of the Mycorrhizal Mutualists.</title>
        <authorList>
            <consortium name="DOE Joint Genome Institute"/>
            <consortium name="Mycorrhizal Genomics Consortium"/>
            <person name="Kohler A."/>
            <person name="Kuo A."/>
            <person name="Nagy L.G."/>
            <person name="Floudas D."/>
            <person name="Copeland A."/>
            <person name="Barry K.W."/>
            <person name="Cichocki N."/>
            <person name="Veneault-Fourrey C."/>
            <person name="LaButti K."/>
            <person name="Lindquist E.A."/>
            <person name="Lipzen A."/>
            <person name="Lundell T."/>
            <person name="Morin E."/>
            <person name="Murat C."/>
            <person name="Riley R."/>
            <person name="Ohm R."/>
            <person name="Sun H."/>
            <person name="Tunlid A."/>
            <person name="Henrissat B."/>
            <person name="Grigoriev I.V."/>
            <person name="Hibbett D.S."/>
            <person name="Martin F."/>
        </authorList>
    </citation>
    <scope>NUCLEOTIDE SEQUENCE [LARGE SCALE GENOMIC DNA]</scope>
    <source>
        <strain evidence="2">Zn</strain>
    </source>
</reference>
<dbReference type="GO" id="GO:0005506">
    <property type="term" value="F:iron ion binding"/>
    <property type="evidence" value="ECO:0007669"/>
    <property type="project" value="InterPro"/>
</dbReference>
<evidence type="ECO:0008006" key="3">
    <source>
        <dbReference type="Google" id="ProtNLM"/>
    </source>
</evidence>
<dbReference type="GO" id="GO:0020037">
    <property type="term" value="F:heme binding"/>
    <property type="evidence" value="ECO:0007669"/>
    <property type="project" value="InterPro"/>
</dbReference>
<dbReference type="STRING" id="913774.A0A0C3C5I0"/>
<dbReference type="OrthoDB" id="1470350at2759"/>
<dbReference type="EMBL" id="KN832891">
    <property type="protein sequence ID" value="KIM94123.1"/>
    <property type="molecule type" value="Genomic_DNA"/>
</dbReference>
<name>A0A0C3C5I0_OIDMZ</name>
<reference evidence="1 2" key="1">
    <citation type="submission" date="2014-04" db="EMBL/GenBank/DDBJ databases">
        <authorList>
            <consortium name="DOE Joint Genome Institute"/>
            <person name="Kuo A."/>
            <person name="Martino E."/>
            <person name="Perotto S."/>
            <person name="Kohler A."/>
            <person name="Nagy L.G."/>
            <person name="Floudas D."/>
            <person name="Copeland A."/>
            <person name="Barry K.W."/>
            <person name="Cichocki N."/>
            <person name="Veneault-Fourrey C."/>
            <person name="LaButti K."/>
            <person name="Lindquist E.A."/>
            <person name="Lipzen A."/>
            <person name="Lundell T."/>
            <person name="Morin E."/>
            <person name="Murat C."/>
            <person name="Sun H."/>
            <person name="Tunlid A."/>
            <person name="Henrissat B."/>
            <person name="Grigoriev I.V."/>
            <person name="Hibbett D.S."/>
            <person name="Martin F."/>
            <person name="Nordberg H.P."/>
            <person name="Cantor M.N."/>
            <person name="Hua S.X."/>
        </authorList>
    </citation>
    <scope>NUCLEOTIDE SEQUENCE [LARGE SCALE GENOMIC DNA]</scope>
    <source>
        <strain evidence="1 2">Zn</strain>
    </source>
</reference>
<protein>
    <recommendedName>
        <fullName evidence="3">Cytochrome P450</fullName>
    </recommendedName>
</protein>
<organism evidence="1 2">
    <name type="scientific">Oidiodendron maius (strain Zn)</name>
    <dbReference type="NCBI Taxonomy" id="913774"/>
    <lineage>
        <taxon>Eukaryota</taxon>
        <taxon>Fungi</taxon>
        <taxon>Dikarya</taxon>
        <taxon>Ascomycota</taxon>
        <taxon>Pezizomycotina</taxon>
        <taxon>Leotiomycetes</taxon>
        <taxon>Leotiomycetes incertae sedis</taxon>
        <taxon>Myxotrichaceae</taxon>
        <taxon>Oidiodendron</taxon>
    </lineage>
</organism>
<dbReference type="GO" id="GO:0016705">
    <property type="term" value="F:oxidoreductase activity, acting on paired donors, with incorporation or reduction of molecular oxygen"/>
    <property type="evidence" value="ECO:0007669"/>
    <property type="project" value="InterPro"/>
</dbReference>
<sequence length="127" mass="14468">MSGRADFCVWIREQHLKTRSPISQVFLNLGKKPTVLIADHRETRDIMTNRTKDFDRGFNSKAILDLVAGNYQLTLKTGPEWRLHRRLLQDTMTPVFLQTVAAPSVHTKIISSRRITGFAAILALLSH</sequence>
<dbReference type="Proteomes" id="UP000054321">
    <property type="component" value="Unassembled WGS sequence"/>
</dbReference>
<accession>A0A0C3C5I0</accession>